<proteinExistence type="predicted"/>
<dbReference type="Proteomes" id="UP001283361">
    <property type="component" value="Unassembled WGS sequence"/>
</dbReference>
<accession>A0AAE0ZQ07</accession>
<name>A0AAE0ZQ07_9GAST</name>
<comment type="caution">
    <text evidence="1">The sequence shown here is derived from an EMBL/GenBank/DDBJ whole genome shotgun (WGS) entry which is preliminary data.</text>
</comment>
<reference evidence="1" key="1">
    <citation type="journal article" date="2023" name="G3 (Bethesda)">
        <title>A reference genome for the long-term kleptoplast-retaining sea slug Elysia crispata morphotype clarki.</title>
        <authorList>
            <person name="Eastman K.E."/>
            <person name="Pendleton A.L."/>
            <person name="Shaikh M.A."/>
            <person name="Suttiyut T."/>
            <person name="Ogas R."/>
            <person name="Tomko P."/>
            <person name="Gavelis G."/>
            <person name="Widhalm J.R."/>
            <person name="Wisecaver J.H."/>
        </authorList>
    </citation>
    <scope>NUCLEOTIDE SEQUENCE</scope>
    <source>
        <strain evidence="1">ECLA1</strain>
    </source>
</reference>
<dbReference type="AlphaFoldDB" id="A0AAE0ZQ07"/>
<evidence type="ECO:0000313" key="1">
    <source>
        <dbReference type="EMBL" id="KAK3773454.1"/>
    </source>
</evidence>
<keyword evidence="2" id="KW-1185">Reference proteome</keyword>
<dbReference type="EMBL" id="JAWDGP010003536">
    <property type="protein sequence ID" value="KAK3773454.1"/>
    <property type="molecule type" value="Genomic_DNA"/>
</dbReference>
<gene>
    <name evidence="1" type="ORF">RRG08_007943</name>
</gene>
<organism evidence="1 2">
    <name type="scientific">Elysia crispata</name>
    <name type="common">lettuce slug</name>
    <dbReference type="NCBI Taxonomy" id="231223"/>
    <lineage>
        <taxon>Eukaryota</taxon>
        <taxon>Metazoa</taxon>
        <taxon>Spiralia</taxon>
        <taxon>Lophotrochozoa</taxon>
        <taxon>Mollusca</taxon>
        <taxon>Gastropoda</taxon>
        <taxon>Heterobranchia</taxon>
        <taxon>Euthyneura</taxon>
        <taxon>Panpulmonata</taxon>
        <taxon>Sacoglossa</taxon>
        <taxon>Placobranchoidea</taxon>
        <taxon>Plakobranchidae</taxon>
        <taxon>Elysia</taxon>
    </lineage>
</organism>
<sequence length="115" mass="12647">MTTFNVFPSDNKTALSHRLVAKQHFVTTPTYASLLSLERVGNIVTSGFGCHLFPETWGNHVIRLSCVQQFLREVGAPVSHSSMVELNVEIISHKLISVRLSLTCALIQILSRAGA</sequence>
<evidence type="ECO:0000313" key="2">
    <source>
        <dbReference type="Proteomes" id="UP001283361"/>
    </source>
</evidence>
<protein>
    <submittedName>
        <fullName evidence="1">Uncharacterized protein</fullName>
    </submittedName>
</protein>